<dbReference type="CDD" id="cd07061">
    <property type="entry name" value="HP_HAP_like"/>
    <property type="match status" value="1"/>
</dbReference>
<comment type="caution">
    <text evidence="1">The sequence shown here is derived from an EMBL/GenBank/DDBJ whole genome shotgun (WGS) entry which is preliminary data.</text>
</comment>
<reference evidence="1 2" key="1">
    <citation type="journal article" date="2019" name="Commun. Biol.">
        <title>The bagworm genome reveals a unique fibroin gene that provides high tensile strength.</title>
        <authorList>
            <person name="Kono N."/>
            <person name="Nakamura H."/>
            <person name="Ohtoshi R."/>
            <person name="Tomita M."/>
            <person name="Numata K."/>
            <person name="Arakawa K."/>
        </authorList>
    </citation>
    <scope>NUCLEOTIDE SEQUENCE [LARGE SCALE GENOMIC DNA]</scope>
</reference>
<gene>
    <name evidence="1" type="primary">agp</name>
    <name evidence="1" type="ORF">EVAR_87272_1</name>
</gene>
<accession>A0A4C1VVW8</accession>
<name>A0A4C1VVW8_EUMVA</name>
<dbReference type="OrthoDB" id="75078at2759"/>
<dbReference type="Proteomes" id="UP000299102">
    <property type="component" value="Unassembled WGS sequence"/>
</dbReference>
<evidence type="ECO:0000313" key="2">
    <source>
        <dbReference type="Proteomes" id="UP000299102"/>
    </source>
</evidence>
<organism evidence="1 2">
    <name type="scientific">Eumeta variegata</name>
    <name type="common">Bagworm moth</name>
    <name type="synonym">Eumeta japonica</name>
    <dbReference type="NCBI Taxonomy" id="151549"/>
    <lineage>
        <taxon>Eukaryota</taxon>
        <taxon>Metazoa</taxon>
        <taxon>Ecdysozoa</taxon>
        <taxon>Arthropoda</taxon>
        <taxon>Hexapoda</taxon>
        <taxon>Insecta</taxon>
        <taxon>Pterygota</taxon>
        <taxon>Neoptera</taxon>
        <taxon>Endopterygota</taxon>
        <taxon>Lepidoptera</taxon>
        <taxon>Glossata</taxon>
        <taxon>Ditrysia</taxon>
        <taxon>Tineoidea</taxon>
        <taxon>Psychidae</taxon>
        <taxon>Oiketicinae</taxon>
        <taxon>Eumeta</taxon>
    </lineage>
</organism>
<dbReference type="EMBL" id="BGZK01000426">
    <property type="protein sequence ID" value="GBP42893.1"/>
    <property type="molecule type" value="Genomic_DNA"/>
</dbReference>
<dbReference type="InterPro" id="IPR000560">
    <property type="entry name" value="His_Pase_clade-2"/>
</dbReference>
<dbReference type="GO" id="GO:0016791">
    <property type="term" value="F:phosphatase activity"/>
    <property type="evidence" value="ECO:0007669"/>
    <property type="project" value="UniProtKB-ARBA"/>
</dbReference>
<dbReference type="InterPro" id="IPR029033">
    <property type="entry name" value="His_PPase_superfam"/>
</dbReference>
<protein>
    <submittedName>
        <fullName evidence="1">Glucose-1-phosphatase</fullName>
    </submittedName>
</protein>
<dbReference type="Gene3D" id="3.40.50.1240">
    <property type="entry name" value="Phosphoglycerate mutase-like"/>
    <property type="match status" value="2"/>
</dbReference>
<dbReference type="Pfam" id="PF00328">
    <property type="entry name" value="His_Phos_2"/>
    <property type="match status" value="1"/>
</dbReference>
<sequence length="478" mass="56103">MLDRNLHFKDYIERVTKIAIFYRGRLGVMFDRKSKLSLRYKRTIYKMYIRSVITNASLLFAYAAPKALDRLQVIQNKFCIDATKAHCLVLNLWWIISLVTLVLADDYELDKVLVFSRHNVRAPLGNAYPRYSSRPWPSWSDEVGTLTHRGHLLEKNIAKYFSLWLQEEKLSIDCPKDVTIYTNNYERTISSGFAFAEGAFPKCALNIRYKNRTTIDPIFSLDSRNLTRKFEEEVQEYMKNKLLSIDFKNSLELVQNIIDLKNSPKCKEEGVCDLVSGEHMINIKPNIEPVLSGPIAIANKLVDTFLMQYYNGFDTKNVAWGLIKNETEWKTLLDINKYYHDIIFNETNIARDISLPLVKFLKESLLNDTTKFNYLVGHDGNIFTMFRIMNFKPYELPDNYEITPIGGKVVFQKWYDRESDRFLLKIEYVYASFNQMRDMQELSLENPPKRVTLEMEGCPVDRNGFCLWTDFLKKMEEF</sequence>
<proteinExistence type="predicted"/>
<evidence type="ECO:0000313" key="1">
    <source>
        <dbReference type="EMBL" id="GBP42893.1"/>
    </source>
</evidence>
<dbReference type="AlphaFoldDB" id="A0A4C1VVW8"/>
<keyword evidence="2" id="KW-1185">Reference proteome</keyword>
<dbReference type="SUPFAM" id="SSF53254">
    <property type="entry name" value="Phosphoglycerate mutase-like"/>
    <property type="match status" value="1"/>
</dbReference>